<dbReference type="AlphaFoldDB" id="A0A5C1AU12"/>
<feature type="region of interest" description="Disordered" evidence="1">
    <location>
        <begin position="712"/>
        <end position="848"/>
    </location>
</feature>
<organism evidence="3 4">
    <name type="scientific">Limnoglobus roseus</name>
    <dbReference type="NCBI Taxonomy" id="2598579"/>
    <lineage>
        <taxon>Bacteria</taxon>
        <taxon>Pseudomonadati</taxon>
        <taxon>Planctomycetota</taxon>
        <taxon>Planctomycetia</taxon>
        <taxon>Gemmatales</taxon>
        <taxon>Gemmataceae</taxon>
        <taxon>Limnoglobus</taxon>
    </lineage>
</organism>
<dbReference type="SUPFAM" id="SSF52540">
    <property type="entry name" value="P-loop containing nucleoside triphosphate hydrolases"/>
    <property type="match status" value="1"/>
</dbReference>
<dbReference type="EMBL" id="CP042425">
    <property type="protein sequence ID" value="QEL20714.1"/>
    <property type="molecule type" value="Genomic_DNA"/>
</dbReference>
<sequence length="876" mass="94480">MAEPIPDSNPLLAAALAYATRLAWPVIPLHAVRDGACTCGNAACVRSAGKHPRTKSGVKDATTDPEVIRGWWHRWPDANIGVATGMTSGVLMIGPDGADGIRDFTDLEGENGTFPLTPAAQSGNGGWHVLARNPGGIGLQANHLGARIDLRGEGGYFVAAPSVSGYGPYVWINDPFATPLAPCPPGWAEWCRRKRQPKPASQPRPTDPPPADRAVIIERARKYLAKIDPSIEGQNGHGALFAAARHLRTGFALTSGEAFPLLQEFNARALPPWPEAELWRKLKECDEHPGDMASGAHLHTPPAGGPARDDRQPDAGQPAAPTAGPRKPRFEFLTDAAFIAGDYRSEFLITNVLAKGQPCGIGGPVKAMKTGLSVDMALSLGTGTPFLGTFAVPRAVTTVMVSGESGRATLLETRDRVLKAKGFSPGQSFGTVHWCFDVPCLSDAAAMAEFTGMLVARRPEVVILDPLYLMLGDVNAASMFETGNLLRTVAGTLIAAGVTTVICHHANKSLDTGRPMELQQLSHSGFSQFVGQYVLINRRREYARGTGRHELVVSIGGRDGYGGDFDVDIEEGVADECFRGRFWDVRVTNRADGSNAPAEDVEAKRARAQREKVEAKKAKFLADVDAEAAKGFPAVSANRLKTDYGWQFGDIKAVSECLLLDETIELHDFKYKVNNGGWRETTGFRRPVPYETIAIPFGRQPVESEHPVFPEAQPVQPVVPGDGGGQQPEQPVGGTPCIGGPPPVNRLLPDTPGEPGSEDRPKAAKTGRQKNRLFPPAEKVTRPSRRSGGRNDPARQRRWASIAPQHASQHADWPTKRGRGRRPEPTRSPGRTGPSRAKPALSPRGKVKELDRLSFFAPRRTTADVHEGCAARRRRV</sequence>
<dbReference type="Pfam" id="PF09250">
    <property type="entry name" value="Prim-Pol"/>
    <property type="match status" value="1"/>
</dbReference>
<dbReference type="OrthoDB" id="287530at2"/>
<evidence type="ECO:0000259" key="2">
    <source>
        <dbReference type="SMART" id="SM00943"/>
    </source>
</evidence>
<dbReference type="SMART" id="SM00943">
    <property type="entry name" value="Prim-Pol"/>
    <property type="match status" value="1"/>
</dbReference>
<keyword evidence="4" id="KW-1185">Reference proteome</keyword>
<dbReference type="InterPro" id="IPR027417">
    <property type="entry name" value="P-loop_NTPase"/>
</dbReference>
<name>A0A5C1AU12_9BACT</name>
<feature type="domain" description="DNA primase/polymerase bifunctional N-terminal" evidence="2">
    <location>
        <begin position="15"/>
        <end position="187"/>
    </location>
</feature>
<gene>
    <name evidence="3" type="ORF">PX52LOC_07823</name>
</gene>
<dbReference type="Pfam" id="PF13481">
    <property type="entry name" value="AAA_25"/>
    <property type="match status" value="1"/>
</dbReference>
<dbReference type="SUPFAM" id="SSF56747">
    <property type="entry name" value="Prim-pol domain"/>
    <property type="match status" value="1"/>
</dbReference>
<proteinExistence type="predicted"/>
<dbReference type="InterPro" id="IPR015330">
    <property type="entry name" value="DNA_primase/pol_bifunc_N"/>
</dbReference>
<evidence type="ECO:0000313" key="4">
    <source>
        <dbReference type="Proteomes" id="UP000324974"/>
    </source>
</evidence>
<dbReference type="KEGG" id="lrs:PX52LOC_07823"/>
<dbReference type="Gene3D" id="3.40.50.300">
    <property type="entry name" value="P-loop containing nucleotide triphosphate hydrolases"/>
    <property type="match status" value="1"/>
</dbReference>
<evidence type="ECO:0000256" key="1">
    <source>
        <dbReference type="SAM" id="MobiDB-lite"/>
    </source>
</evidence>
<protein>
    <recommendedName>
        <fullName evidence="2">DNA primase/polymerase bifunctional N-terminal domain-containing protein</fullName>
    </recommendedName>
</protein>
<reference evidence="4" key="1">
    <citation type="submission" date="2019-08" db="EMBL/GenBank/DDBJ databases">
        <title>Limnoglobus roseus gen. nov., sp. nov., a novel freshwater planctomycete with a giant genome from the family Gemmataceae.</title>
        <authorList>
            <person name="Kulichevskaya I.S."/>
            <person name="Naumoff D.G."/>
            <person name="Miroshnikov K."/>
            <person name="Ivanova A."/>
            <person name="Philippov D.A."/>
            <person name="Hakobyan A."/>
            <person name="Rijpstra I.C."/>
            <person name="Sinninghe Damste J.S."/>
            <person name="Liesack W."/>
            <person name="Dedysh S.N."/>
        </authorList>
    </citation>
    <scope>NUCLEOTIDE SEQUENCE [LARGE SCALE GENOMIC DNA]</scope>
    <source>
        <strain evidence="4">PX52</strain>
    </source>
</reference>
<dbReference type="Proteomes" id="UP000324974">
    <property type="component" value="Chromosome"/>
</dbReference>
<feature type="region of interest" description="Disordered" evidence="1">
    <location>
        <begin position="289"/>
        <end position="327"/>
    </location>
</feature>
<evidence type="ECO:0000313" key="3">
    <source>
        <dbReference type="EMBL" id="QEL20714.1"/>
    </source>
</evidence>
<dbReference type="CDD" id="cd04859">
    <property type="entry name" value="Prim_Pol"/>
    <property type="match status" value="1"/>
</dbReference>
<dbReference type="RefSeq" id="WP_149114975.1">
    <property type="nucleotide sequence ID" value="NZ_CP042425.1"/>
</dbReference>
<accession>A0A5C1AU12</accession>